<keyword evidence="5" id="KW-0472">Membrane</keyword>
<evidence type="ECO:0000256" key="4">
    <source>
        <dbReference type="ARBA" id="ARBA00023065"/>
    </source>
</evidence>
<reference evidence="9" key="1">
    <citation type="submission" date="2020-05" db="EMBL/GenBank/DDBJ databases">
        <authorList>
            <person name="Chiriac C."/>
            <person name="Salcher M."/>
            <person name="Ghai R."/>
            <person name="Kavagutti S V."/>
        </authorList>
    </citation>
    <scope>NUCLEOTIDE SEQUENCE</scope>
</reference>
<gene>
    <name evidence="9" type="ORF">UFOPK3444_00233</name>
</gene>
<comment type="similarity">
    <text evidence="2">Belongs to the ATPase epsilon chain family.</text>
</comment>
<dbReference type="HAMAP" id="MF_00530">
    <property type="entry name" value="ATP_synth_epsil_bac"/>
    <property type="match status" value="1"/>
</dbReference>
<dbReference type="InterPro" id="IPR001469">
    <property type="entry name" value="ATP_synth_F1_dsu/esu"/>
</dbReference>
<dbReference type="PANTHER" id="PTHR13822">
    <property type="entry name" value="ATP SYNTHASE DELTA/EPSILON CHAIN"/>
    <property type="match status" value="1"/>
</dbReference>
<dbReference type="CDD" id="cd12152">
    <property type="entry name" value="F1-ATPase_delta"/>
    <property type="match status" value="1"/>
</dbReference>
<evidence type="ECO:0000256" key="1">
    <source>
        <dbReference type="ARBA" id="ARBA00004170"/>
    </source>
</evidence>
<dbReference type="InterPro" id="IPR020546">
    <property type="entry name" value="ATP_synth_F1_dsu/esu_N"/>
</dbReference>
<keyword evidence="4" id="KW-0406">Ion transport</keyword>
<dbReference type="NCBIfam" id="TIGR01216">
    <property type="entry name" value="ATP_synt_epsi"/>
    <property type="match status" value="1"/>
</dbReference>
<keyword evidence="3" id="KW-0813">Transport</keyword>
<dbReference type="Pfam" id="PF02823">
    <property type="entry name" value="ATP-synt_DE_N"/>
    <property type="match status" value="1"/>
</dbReference>
<dbReference type="InterPro" id="IPR036771">
    <property type="entry name" value="ATPsynth_dsu/esu_N"/>
</dbReference>
<dbReference type="AlphaFoldDB" id="A0A6J7CZH3"/>
<evidence type="ECO:0000259" key="8">
    <source>
        <dbReference type="Pfam" id="PF02823"/>
    </source>
</evidence>
<feature type="domain" description="ATP synthase F1 complex delta/epsilon subunit N-terminal" evidence="8">
    <location>
        <begin position="6"/>
        <end position="85"/>
    </location>
</feature>
<dbReference type="EMBL" id="CAFBLU010000002">
    <property type="protein sequence ID" value="CAB4862034.1"/>
    <property type="molecule type" value="Genomic_DNA"/>
</dbReference>
<organism evidence="9">
    <name type="scientific">freshwater metagenome</name>
    <dbReference type="NCBI Taxonomy" id="449393"/>
    <lineage>
        <taxon>unclassified sequences</taxon>
        <taxon>metagenomes</taxon>
        <taxon>ecological metagenomes</taxon>
    </lineage>
</organism>
<evidence type="ECO:0000256" key="2">
    <source>
        <dbReference type="ARBA" id="ARBA00005712"/>
    </source>
</evidence>
<evidence type="ECO:0000256" key="7">
    <source>
        <dbReference type="ARBA" id="ARBA00023310"/>
    </source>
</evidence>
<protein>
    <submittedName>
        <fullName evidence="9">Unannotated protein</fullName>
    </submittedName>
</protein>
<evidence type="ECO:0000256" key="5">
    <source>
        <dbReference type="ARBA" id="ARBA00023136"/>
    </source>
</evidence>
<proteinExistence type="inferred from homology"/>
<accession>A0A6J7CZH3</accession>
<evidence type="ECO:0000256" key="3">
    <source>
        <dbReference type="ARBA" id="ARBA00022448"/>
    </source>
</evidence>
<dbReference type="GO" id="GO:0045259">
    <property type="term" value="C:proton-transporting ATP synthase complex"/>
    <property type="evidence" value="ECO:0007669"/>
    <property type="project" value="UniProtKB-KW"/>
</dbReference>
<name>A0A6J7CZH3_9ZZZZ</name>
<dbReference type="PANTHER" id="PTHR13822:SF10">
    <property type="entry name" value="ATP SYNTHASE EPSILON CHAIN, CHLOROPLASTIC"/>
    <property type="match status" value="1"/>
</dbReference>
<sequence>MAKTLFQVEILTPEGKVFDDQVEMISTRTSVGSIGVLANHTPMLAMLDACELRLHKGDGDVLRFAQAEGYLQVGGNKAMLLIEEAVAADDLDAADLEVRLSTRRTELESLEDGSEAANVAARDIKRLEAFLSVASAD</sequence>
<evidence type="ECO:0000313" key="9">
    <source>
        <dbReference type="EMBL" id="CAB4862034.1"/>
    </source>
</evidence>
<dbReference type="SUPFAM" id="SSF51344">
    <property type="entry name" value="Epsilon subunit of F1F0-ATP synthase N-terminal domain"/>
    <property type="match status" value="1"/>
</dbReference>
<comment type="subcellular location">
    <subcellularLocation>
        <location evidence="1">Membrane</location>
        <topology evidence="1">Peripheral membrane protein</topology>
    </subcellularLocation>
</comment>
<dbReference type="Gene3D" id="2.60.15.10">
    <property type="entry name" value="F0F1 ATP synthase delta/epsilon subunit, N-terminal"/>
    <property type="match status" value="1"/>
</dbReference>
<evidence type="ECO:0000256" key="6">
    <source>
        <dbReference type="ARBA" id="ARBA00023196"/>
    </source>
</evidence>
<dbReference type="GO" id="GO:0046933">
    <property type="term" value="F:proton-transporting ATP synthase activity, rotational mechanism"/>
    <property type="evidence" value="ECO:0007669"/>
    <property type="project" value="InterPro"/>
</dbReference>
<keyword evidence="7" id="KW-0066">ATP synthesis</keyword>
<keyword evidence="6" id="KW-0139">CF(1)</keyword>